<evidence type="ECO:0000313" key="5">
    <source>
        <dbReference type="EMBL" id="CAI9303202.1"/>
    </source>
</evidence>
<gene>
    <name evidence="5" type="ORF">LSALG_LOCUS41656</name>
</gene>
<sequence length="144" mass="15908">MILDIYVDSIYVEEIGGARVTIVRKKQGGNSMTTVLLRRSTDSILDDLVRAVDDGVNTYKDSRIVPGAAATEIELARKLKEFSFSETGLDQYVIGKFTESFEMIPKTLAENVKVGIDLEEGACKDVSTLKEIISLFLVLCLQGR</sequence>
<dbReference type="InterPro" id="IPR027413">
    <property type="entry name" value="GROEL-like_equatorial_sf"/>
</dbReference>
<reference evidence="5" key="1">
    <citation type="submission" date="2023-04" db="EMBL/GenBank/DDBJ databases">
        <authorList>
            <person name="Vijverberg K."/>
            <person name="Xiong W."/>
            <person name="Schranz E."/>
        </authorList>
    </citation>
    <scope>NUCLEOTIDE SEQUENCE</scope>
</reference>
<dbReference type="Gene3D" id="3.30.260.10">
    <property type="entry name" value="TCP-1-like chaperonin intermediate domain"/>
    <property type="match status" value="1"/>
</dbReference>
<evidence type="ECO:0000256" key="4">
    <source>
        <dbReference type="ARBA" id="ARBA00023186"/>
    </source>
</evidence>
<dbReference type="SUPFAM" id="SSF48592">
    <property type="entry name" value="GroEL equatorial domain-like"/>
    <property type="match status" value="1"/>
</dbReference>
<keyword evidence="4" id="KW-0143">Chaperone</keyword>
<accession>A0AA36A4S4</accession>
<keyword evidence="3" id="KW-0067">ATP-binding</keyword>
<evidence type="ECO:0000256" key="1">
    <source>
        <dbReference type="ARBA" id="ARBA00008020"/>
    </source>
</evidence>
<dbReference type="InterPro" id="IPR017998">
    <property type="entry name" value="Chaperone_TCP-1"/>
</dbReference>
<dbReference type="Gene3D" id="1.10.560.10">
    <property type="entry name" value="GroEL-like equatorial domain"/>
    <property type="match status" value="1"/>
</dbReference>
<dbReference type="Proteomes" id="UP001177003">
    <property type="component" value="Chromosome 9"/>
</dbReference>
<keyword evidence="2" id="KW-0547">Nucleotide-binding</keyword>
<protein>
    <recommendedName>
        <fullName evidence="7">CCT-eta</fullName>
    </recommendedName>
</protein>
<evidence type="ECO:0000313" key="6">
    <source>
        <dbReference type="Proteomes" id="UP001177003"/>
    </source>
</evidence>
<dbReference type="InterPro" id="IPR002423">
    <property type="entry name" value="Cpn60/GroEL/TCP-1"/>
</dbReference>
<name>A0AA36A4S4_LACSI</name>
<dbReference type="EMBL" id="OX465085">
    <property type="protein sequence ID" value="CAI9303202.1"/>
    <property type="molecule type" value="Genomic_DNA"/>
</dbReference>
<comment type="similarity">
    <text evidence="1">Belongs to the TCP-1 chaperonin family.</text>
</comment>
<evidence type="ECO:0000256" key="2">
    <source>
        <dbReference type="ARBA" id="ARBA00022741"/>
    </source>
</evidence>
<evidence type="ECO:0008006" key="7">
    <source>
        <dbReference type="Google" id="ProtNLM"/>
    </source>
</evidence>
<dbReference type="GO" id="GO:0005524">
    <property type="term" value="F:ATP binding"/>
    <property type="evidence" value="ECO:0007669"/>
    <property type="project" value="UniProtKB-KW"/>
</dbReference>
<dbReference type="InterPro" id="IPR027410">
    <property type="entry name" value="TCP-1-like_intermed_sf"/>
</dbReference>
<dbReference type="GO" id="GO:0140662">
    <property type="term" value="F:ATP-dependent protein folding chaperone"/>
    <property type="evidence" value="ECO:0007669"/>
    <property type="project" value="InterPro"/>
</dbReference>
<dbReference type="AlphaFoldDB" id="A0AA36A4S4"/>
<evidence type="ECO:0000256" key="3">
    <source>
        <dbReference type="ARBA" id="ARBA00022840"/>
    </source>
</evidence>
<dbReference type="Gene3D" id="3.50.7.10">
    <property type="entry name" value="GroEL"/>
    <property type="match status" value="1"/>
</dbReference>
<organism evidence="5 6">
    <name type="scientific">Lactuca saligna</name>
    <name type="common">Willowleaf lettuce</name>
    <dbReference type="NCBI Taxonomy" id="75948"/>
    <lineage>
        <taxon>Eukaryota</taxon>
        <taxon>Viridiplantae</taxon>
        <taxon>Streptophyta</taxon>
        <taxon>Embryophyta</taxon>
        <taxon>Tracheophyta</taxon>
        <taxon>Spermatophyta</taxon>
        <taxon>Magnoliopsida</taxon>
        <taxon>eudicotyledons</taxon>
        <taxon>Gunneridae</taxon>
        <taxon>Pentapetalae</taxon>
        <taxon>asterids</taxon>
        <taxon>campanulids</taxon>
        <taxon>Asterales</taxon>
        <taxon>Asteraceae</taxon>
        <taxon>Cichorioideae</taxon>
        <taxon>Cichorieae</taxon>
        <taxon>Lactucinae</taxon>
        <taxon>Lactuca</taxon>
    </lineage>
</organism>
<dbReference type="PANTHER" id="PTHR11353">
    <property type="entry name" value="CHAPERONIN"/>
    <property type="match status" value="1"/>
</dbReference>
<dbReference type="InterPro" id="IPR027409">
    <property type="entry name" value="GroEL-like_apical_dom_sf"/>
</dbReference>
<dbReference type="Pfam" id="PF00118">
    <property type="entry name" value="Cpn60_TCP1"/>
    <property type="match status" value="1"/>
</dbReference>
<proteinExistence type="inferred from homology"/>
<keyword evidence="6" id="KW-1185">Reference proteome</keyword>